<dbReference type="RefSeq" id="WP_185067927.1">
    <property type="nucleotide sequence ID" value="NZ_JACHMB010000001.1"/>
</dbReference>
<name>A0A7W9FYV4_9ACTN</name>
<dbReference type="Proteomes" id="UP000579153">
    <property type="component" value="Unassembled WGS sequence"/>
</dbReference>
<protein>
    <submittedName>
        <fullName evidence="1">Uncharacterized protein</fullName>
    </submittedName>
</protein>
<organism evidence="1 2">
    <name type="scientific">Nonomuraea jabiensis</name>
    <dbReference type="NCBI Taxonomy" id="882448"/>
    <lineage>
        <taxon>Bacteria</taxon>
        <taxon>Bacillati</taxon>
        <taxon>Actinomycetota</taxon>
        <taxon>Actinomycetes</taxon>
        <taxon>Streptosporangiales</taxon>
        <taxon>Streptosporangiaceae</taxon>
        <taxon>Nonomuraea</taxon>
    </lineage>
</organism>
<keyword evidence="2" id="KW-1185">Reference proteome</keyword>
<accession>A0A7W9FYV4</accession>
<dbReference type="AlphaFoldDB" id="A0A7W9FYV4"/>
<comment type="caution">
    <text evidence="1">The sequence shown here is derived from an EMBL/GenBank/DDBJ whole genome shotgun (WGS) entry which is preliminary data.</text>
</comment>
<evidence type="ECO:0000313" key="2">
    <source>
        <dbReference type="Proteomes" id="UP000579153"/>
    </source>
</evidence>
<proteinExistence type="predicted"/>
<sequence length="52" mass="5412">MAALVDLISDARLRADNSAELTDRETADAADNNTVLVTNARLGGVLRGKSAV</sequence>
<dbReference type="EMBL" id="JACHMB010000001">
    <property type="protein sequence ID" value="MBB5774061.1"/>
    <property type="molecule type" value="Genomic_DNA"/>
</dbReference>
<evidence type="ECO:0000313" key="1">
    <source>
        <dbReference type="EMBL" id="MBB5774061.1"/>
    </source>
</evidence>
<gene>
    <name evidence="1" type="ORF">HD596_000817</name>
</gene>
<reference evidence="1 2" key="1">
    <citation type="submission" date="2020-08" db="EMBL/GenBank/DDBJ databases">
        <title>Sequencing the genomes of 1000 actinobacteria strains.</title>
        <authorList>
            <person name="Klenk H.-P."/>
        </authorList>
    </citation>
    <scope>NUCLEOTIDE SEQUENCE [LARGE SCALE GENOMIC DNA]</scope>
    <source>
        <strain evidence="1 2">DSM 45507</strain>
    </source>
</reference>